<protein>
    <submittedName>
        <fullName evidence="5">DNA methylase</fullName>
    </submittedName>
</protein>
<reference evidence="5" key="1">
    <citation type="journal article" date="2021" name="PeerJ">
        <title>Extensive microbial diversity within the chicken gut microbiome revealed by metagenomics and culture.</title>
        <authorList>
            <person name="Gilroy R."/>
            <person name="Ravi A."/>
            <person name="Getino M."/>
            <person name="Pursley I."/>
            <person name="Horton D.L."/>
            <person name="Alikhan N.F."/>
            <person name="Baker D."/>
            <person name="Gharbi K."/>
            <person name="Hall N."/>
            <person name="Watson M."/>
            <person name="Adriaenssens E.M."/>
            <person name="Foster-Nyarko E."/>
            <person name="Jarju S."/>
            <person name="Secka A."/>
            <person name="Antonio M."/>
            <person name="Oren A."/>
            <person name="Chaudhuri R.R."/>
            <person name="La Ragione R."/>
            <person name="Hildebrand F."/>
            <person name="Pallen M.J."/>
        </authorList>
    </citation>
    <scope>NUCLEOTIDE SEQUENCE</scope>
    <source>
        <strain evidence="5">7886</strain>
    </source>
</reference>
<dbReference type="SUPFAM" id="SSF56672">
    <property type="entry name" value="DNA/RNA polymerases"/>
    <property type="match status" value="1"/>
</dbReference>
<keyword evidence="2" id="KW-0515">Mutator protein</keyword>
<dbReference type="GO" id="GO:0032259">
    <property type="term" value="P:methylation"/>
    <property type="evidence" value="ECO:0007669"/>
    <property type="project" value="UniProtKB-KW"/>
</dbReference>
<evidence type="ECO:0000256" key="1">
    <source>
        <dbReference type="ARBA" id="ARBA00010945"/>
    </source>
</evidence>
<dbReference type="Proteomes" id="UP000747013">
    <property type="component" value="Unassembled WGS sequence"/>
</dbReference>
<evidence type="ECO:0000259" key="4">
    <source>
        <dbReference type="PROSITE" id="PS50173"/>
    </source>
</evidence>
<reference evidence="5" key="2">
    <citation type="submission" date="2021-09" db="EMBL/GenBank/DDBJ databases">
        <authorList>
            <person name="Gilroy R."/>
        </authorList>
    </citation>
    <scope>NUCLEOTIDE SEQUENCE</scope>
    <source>
        <strain evidence="5">7886</strain>
    </source>
</reference>
<evidence type="ECO:0000313" key="6">
    <source>
        <dbReference type="Proteomes" id="UP000747013"/>
    </source>
</evidence>
<accession>A0A921L9X6</accession>
<dbReference type="EMBL" id="DYWC01000169">
    <property type="protein sequence ID" value="HJF87238.1"/>
    <property type="molecule type" value="Genomic_DNA"/>
</dbReference>
<dbReference type="GO" id="GO:0009432">
    <property type="term" value="P:SOS response"/>
    <property type="evidence" value="ECO:0007669"/>
    <property type="project" value="TreeGrafter"/>
</dbReference>
<dbReference type="PANTHER" id="PTHR11076:SF35">
    <property type="entry name" value="DNA REPAIR PROTEIN HOMOLOG YOBH"/>
    <property type="match status" value="1"/>
</dbReference>
<name>A0A921L9X6_9LACO</name>
<dbReference type="GO" id="GO:0006281">
    <property type="term" value="P:DNA repair"/>
    <property type="evidence" value="ECO:0007669"/>
    <property type="project" value="InterPro"/>
</dbReference>
<dbReference type="GO" id="GO:0008168">
    <property type="term" value="F:methyltransferase activity"/>
    <property type="evidence" value="ECO:0007669"/>
    <property type="project" value="UniProtKB-KW"/>
</dbReference>
<dbReference type="GO" id="GO:0005829">
    <property type="term" value="C:cytosol"/>
    <property type="evidence" value="ECO:0007669"/>
    <property type="project" value="TreeGrafter"/>
</dbReference>
<keyword evidence="3" id="KW-0808">Transferase</keyword>
<dbReference type="GO" id="GO:0003684">
    <property type="term" value="F:damaged DNA binding"/>
    <property type="evidence" value="ECO:0007669"/>
    <property type="project" value="InterPro"/>
</dbReference>
<organism evidence="5 6">
    <name type="scientific">Companilactobacillus farciminis</name>
    <dbReference type="NCBI Taxonomy" id="1612"/>
    <lineage>
        <taxon>Bacteria</taxon>
        <taxon>Bacillati</taxon>
        <taxon>Bacillota</taxon>
        <taxon>Bacilli</taxon>
        <taxon>Lactobacillales</taxon>
        <taxon>Lactobacillaceae</taxon>
        <taxon>Companilactobacillus</taxon>
    </lineage>
</organism>
<keyword evidence="3" id="KW-0239">DNA-directed DNA polymerase</keyword>
<dbReference type="Gene3D" id="1.10.150.20">
    <property type="entry name" value="5' to 3' exonuclease, C-terminal subdomain"/>
    <property type="match status" value="1"/>
</dbReference>
<dbReference type="GO" id="GO:0003887">
    <property type="term" value="F:DNA-directed DNA polymerase activity"/>
    <property type="evidence" value="ECO:0007669"/>
    <property type="project" value="UniProtKB-KW"/>
</dbReference>
<dbReference type="InterPro" id="IPR043128">
    <property type="entry name" value="Rev_trsase/Diguanyl_cyclase"/>
</dbReference>
<gene>
    <name evidence="5" type="ORF">K8V88_07350</name>
</gene>
<keyword evidence="3" id="KW-0548">Nucleotidyltransferase</keyword>
<dbReference type="InterPro" id="IPR043502">
    <property type="entry name" value="DNA/RNA_pol_sf"/>
</dbReference>
<feature type="domain" description="UmuC" evidence="4">
    <location>
        <begin position="5"/>
        <end position="233"/>
    </location>
</feature>
<comment type="caution">
    <text evidence="5">The sequence shown here is derived from an EMBL/GenBank/DDBJ whole genome shotgun (WGS) entry which is preliminary data.</text>
</comment>
<dbReference type="InterPro" id="IPR050116">
    <property type="entry name" value="DNA_polymerase-Y"/>
</dbReference>
<dbReference type="PANTHER" id="PTHR11076">
    <property type="entry name" value="DNA REPAIR POLYMERASE UMUC / TRANSFERASE FAMILY MEMBER"/>
    <property type="match status" value="1"/>
</dbReference>
<dbReference type="AlphaFoldDB" id="A0A921L9X6"/>
<proteinExistence type="inferred from homology"/>
<dbReference type="Pfam" id="PF00817">
    <property type="entry name" value="IMS"/>
    <property type="match status" value="1"/>
</dbReference>
<dbReference type="InterPro" id="IPR001126">
    <property type="entry name" value="UmuC"/>
</dbReference>
<sequence length="492" mass="56880">MSKVYMAIDLKSFYASVECRERKLDPLDINLVVADESRTDKTICLAVSPALKSFGVPGRPRLFEVKQRINQLNNERRSRIIGHRFRCGSCSRKELINNKALEIGFRIAKPRMKLYEEVSAYIYSIYLRYIAAEDIHVYSIDEAFIDVTPYLKLYDCNPVELADRIISDVYQETGITATVGIGTNLYLAKVAMDIVAKHMTPTKVGFKVAELNERTYREQLWDHQPITDFWRVGKGYARRLNKLDIYTMGEIAACSLGTLSDHYNKALLYREFGINAEILIDHAWGFEDLTIKDINAYRPKNHCLTVGQLLNEPYNYSNGLMIIKEMSQELALKLLNTKQVTNELSLSIHYDCKTFNYVDDVEETEVDRFGRVRPKSVRGHIGLIRYSNLEHDIRKRLLRLFNEIVDSDYLLRRITITAHNLKNCQDTIVNYEQGNLFCDFSNENGLDRQQKLQETTLKIQERFGKNAIFKGLDLKDKAMTLRRNKQIGGHLA</sequence>
<dbReference type="Gene3D" id="3.30.70.270">
    <property type="match status" value="1"/>
</dbReference>
<evidence type="ECO:0000256" key="3">
    <source>
        <dbReference type="ARBA" id="ARBA00022932"/>
    </source>
</evidence>
<dbReference type="GO" id="GO:0042276">
    <property type="term" value="P:error-prone translesion synthesis"/>
    <property type="evidence" value="ECO:0007669"/>
    <property type="project" value="TreeGrafter"/>
</dbReference>
<keyword evidence="5" id="KW-0489">Methyltransferase</keyword>
<comment type="similarity">
    <text evidence="1">Belongs to the DNA polymerase type-Y family.</text>
</comment>
<evidence type="ECO:0000256" key="2">
    <source>
        <dbReference type="ARBA" id="ARBA00022457"/>
    </source>
</evidence>
<dbReference type="PROSITE" id="PS50173">
    <property type="entry name" value="UMUC"/>
    <property type="match status" value="1"/>
</dbReference>
<evidence type="ECO:0000313" key="5">
    <source>
        <dbReference type="EMBL" id="HJF87238.1"/>
    </source>
</evidence>